<feature type="compositionally biased region" description="Low complexity" evidence="1">
    <location>
        <begin position="272"/>
        <end position="293"/>
    </location>
</feature>
<comment type="caution">
    <text evidence="2">The sequence shown here is derived from an EMBL/GenBank/DDBJ whole genome shotgun (WGS) entry which is preliminary data.</text>
</comment>
<accession>A0AAW0CQI6</accession>
<reference evidence="2 3" key="1">
    <citation type="journal article" date="2024" name="J Genomics">
        <title>Draft genome sequencing and assembly of Favolaschia claudopus CIRM-BRFM 2984 isolated from oak limbs.</title>
        <authorList>
            <person name="Navarro D."/>
            <person name="Drula E."/>
            <person name="Chaduli D."/>
            <person name="Cazenave R."/>
            <person name="Ahrendt S."/>
            <person name="Wang J."/>
            <person name="Lipzen A."/>
            <person name="Daum C."/>
            <person name="Barry K."/>
            <person name="Grigoriev I.V."/>
            <person name="Favel A."/>
            <person name="Rosso M.N."/>
            <person name="Martin F."/>
        </authorList>
    </citation>
    <scope>NUCLEOTIDE SEQUENCE [LARGE SCALE GENOMIC DNA]</scope>
    <source>
        <strain evidence="2 3">CIRM-BRFM 2984</strain>
    </source>
</reference>
<evidence type="ECO:0000313" key="2">
    <source>
        <dbReference type="EMBL" id="KAK7042289.1"/>
    </source>
</evidence>
<dbReference type="EMBL" id="JAWWNJ010000013">
    <property type="protein sequence ID" value="KAK7042289.1"/>
    <property type="molecule type" value="Genomic_DNA"/>
</dbReference>
<dbReference type="Proteomes" id="UP001362999">
    <property type="component" value="Unassembled WGS sequence"/>
</dbReference>
<feature type="region of interest" description="Disordered" evidence="1">
    <location>
        <begin position="272"/>
        <end position="322"/>
    </location>
</feature>
<gene>
    <name evidence="2" type="ORF">R3P38DRAFT_3348327</name>
</gene>
<protein>
    <submittedName>
        <fullName evidence="2">Uncharacterized protein</fullName>
    </submittedName>
</protein>
<dbReference type="AlphaFoldDB" id="A0AAW0CQI6"/>
<feature type="region of interest" description="Disordered" evidence="1">
    <location>
        <begin position="233"/>
        <end position="256"/>
    </location>
</feature>
<evidence type="ECO:0000256" key="1">
    <source>
        <dbReference type="SAM" id="MobiDB-lite"/>
    </source>
</evidence>
<feature type="compositionally biased region" description="Low complexity" evidence="1">
    <location>
        <begin position="233"/>
        <end position="247"/>
    </location>
</feature>
<keyword evidence="3" id="KW-1185">Reference proteome</keyword>
<organism evidence="2 3">
    <name type="scientific">Favolaschia claudopus</name>
    <dbReference type="NCBI Taxonomy" id="2862362"/>
    <lineage>
        <taxon>Eukaryota</taxon>
        <taxon>Fungi</taxon>
        <taxon>Dikarya</taxon>
        <taxon>Basidiomycota</taxon>
        <taxon>Agaricomycotina</taxon>
        <taxon>Agaricomycetes</taxon>
        <taxon>Agaricomycetidae</taxon>
        <taxon>Agaricales</taxon>
        <taxon>Marasmiineae</taxon>
        <taxon>Mycenaceae</taxon>
        <taxon>Favolaschia</taxon>
    </lineage>
</organism>
<name>A0AAW0CQI6_9AGAR</name>
<proteinExistence type="predicted"/>
<sequence length="322" mass="35982">MSTELPFLQMMMAIIDSMPKAQQPENTWEIRRRLKGHLSSSQLRSKPMRPCIVLKRRGQRERAEETDGICLMATFDGQDITELPAIYRDVLVAGTTRPWLHSCPEWSSKHPQWIIPLRIALQSGSCASMRHWKSREMNCGAHFCRDELAQLEEEALSVTDVWTERLSRDPLFLASMFKDMKECKVRASQTTASTMNHSMASTRTNTSRVDSLITPVNRPLPVVDEVNFPSLRSPLASAPTTSPTVATGGEIGKGTGLSARFQKLRIRISSSRLSLRGSSPRSPHSSSRTPSIRGVGAAESILPPDEQGGWTTVLSKTEKRRR</sequence>
<evidence type="ECO:0000313" key="3">
    <source>
        <dbReference type="Proteomes" id="UP001362999"/>
    </source>
</evidence>